<accession>A0ABW9VF70</accession>
<dbReference type="PANTHER" id="PTHR33375">
    <property type="entry name" value="CHROMOSOME-PARTITIONING PROTEIN PARB-RELATED"/>
    <property type="match status" value="1"/>
</dbReference>
<dbReference type="SUPFAM" id="SSF110849">
    <property type="entry name" value="ParB/Sulfiredoxin"/>
    <property type="match status" value="1"/>
</dbReference>
<feature type="domain" description="ParB-like N-terminal" evidence="4">
    <location>
        <begin position="31"/>
        <end position="125"/>
    </location>
</feature>
<organism evidence="5 6">
    <name type="scientific">Duganella lactea</name>
    <dbReference type="NCBI Taxonomy" id="2692173"/>
    <lineage>
        <taxon>Bacteria</taxon>
        <taxon>Pseudomonadati</taxon>
        <taxon>Pseudomonadota</taxon>
        <taxon>Betaproteobacteria</taxon>
        <taxon>Burkholderiales</taxon>
        <taxon>Oxalobacteraceae</taxon>
        <taxon>Telluria group</taxon>
        <taxon>Duganella</taxon>
    </lineage>
</organism>
<dbReference type="Gene3D" id="3.90.1530.30">
    <property type="match status" value="1"/>
</dbReference>
<name>A0ABW9VF70_9BURK</name>
<dbReference type="InterPro" id="IPR004437">
    <property type="entry name" value="ParB/RepB/Spo0J"/>
</dbReference>
<gene>
    <name evidence="5" type="ORF">GTP38_23205</name>
</gene>
<evidence type="ECO:0000256" key="3">
    <source>
        <dbReference type="SAM" id="MobiDB-lite"/>
    </source>
</evidence>
<dbReference type="InterPro" id="IPR036086">
    <property type="entry name" value="ParB/Sulfiredoxin_sf"/>
</dbReference>
<sequence length="684" mass="75189">MSKLVVLPPPVAPAPTDQVLIVDELLLDGYRDIPTHLVRISYTNRTRFNFEALQQLSENIAEVGILQPILMRPVTPTADAPQIFEIVAGERRFRAACMAGLPAVPASVKTLTDKQAAEIQLLENIQRENPHPLEEAIGFEQLMLKHGYNADQLAAKVKQSRSYVYGRLKLCALSIKARELFLDDIKRFPASTALLIARIPTPQLQDKALDEIMAPQYNGEPMSVRLAATHISGRYTLALESAPFDVKDAKLLSAAGNCTKCPKRTGNQPEVYADTKSADVCTDPDCFAEKKAAHYQRIIVIANKKGLPILEGEAARAEISHSWNRDCDFVTAAQHLSTFERVAPSTGMAGTVSKYLSPNQLPAPVKYRKNSDGTIDEVFRRTDIQAALEEFGACETESARAARVAEEASDPKLSAAAEKKQNEELAAQKQRDANKERAATITAERTALYRKLRSRVAAGFSLHIMRELAKLLIRDHCNEYSLPDDLIGDLYSFERSDDSACAYIDQADASEVQMLILDTILGDALSVHPHYLDEEPSELEDAFLSMVKLEGIDASAAEIAIERIDPTLLTNPTDVLEVIEANIEHLGEVAAFIIDRAPHHLGNVEAAANKLGYFHTVDGWTKKEEASEAKPERGTLKLKTKQKDHSEATPVDGPVITVKKTRSASVPLSPAATWPFPTGSKQSM</sequence>
<proteinExistence type="inferred from homology"/>
<evidence type="ECO:0000313" key="6">
    <source>
        <dbReference type="Proteomes" id="UP000449678"/>
    </source>
</evidence>
<feature type="compositionally biased region" description="Basic and acidic residues" evidence="3">
    <location>
        <begin position="624"/>
        <end position="647"/>
    </location>
</feature>
<dbReference type="Gene3D" id="1.10.10.2830">
    <property type="match status" value="1"/>
</dbReference>
<protein>
    <submittedName>
        <fullName evidence="5">ParB/RepB/Spo0J family partition protein</fullName>
    </submittedName>
</protein>
<dbReference type="InterPro" id="IPR003115">
    <property type="entry name" value="ParB_N"/>
</dbReference>
<comment type="similarity">
    <text evidence="1">Belongs to the ParB family.</text>
</comment>
<dbReference type="Pfam" id="PF17762">
    <property type="entry name" value="HTH_ParB"/>
    <property type="match status" value="1"/>
</dbReference>
<comment type="caution">
    <text evidence="5">The sequence shown here is derived from an EMBL/GenBank/DDBJ whole genome shotgun (WGS) entry which is preliminary data.</text>
</comment>
<dbReference type="EMBL" id="WWCO01000025">
    <property type="protein sequence ID" value="MYM37238.1"/>
    <property type="molecule type" value="Genomic_DNA"/>
</dbReference>
<dbReference type="InterPro" id="IPR050336">
    <property type="entry name" value="Chromosome_partition/occlusion"/>
</dbReference>
<dbReference type="InterPro" id="IPR041468">
    <property type="entry name" value="HTH_ParB/Spo0J"/>
</dbReference>
<dbReference type="SUPFAM" id="SSF109709">
    <property type="entry name" value="KorB DNA-binding domain-like"/>
    <property type="match status" value="1"/>
</dbReference>
<evidence type="ECO:0000256" key="1">
    <source>
        <dbReference type="ARBA" id="ARBA00006295"/>
    </source>
</evidence>
<dbReference type="SMART" id="SM00470">
    <property type="entry name" value="ParB"/>
    <property type="match status" value="1"/>
</dbReference>
<evidence type="ECO:0000313" key="5">
    <source>
        <dbReference type="EMBL" id="MYM37238.1"/>
    </source>
</evidence>
<dbReference type="Pfam" id="PF02195">
    <property type="entry name" value="ParB_N"/>
    <property type="match status" value="1"/>
</dbReference>
<keyword evidence="6" id="KW-1185">Reference proteome</keyword>
<keyword evidence="2" id="KW-0159">Chromosome partition</keyword>
<dbReference type="NCBIfam" id="TIGR00180">
    <property type="entry name" value="parB_part"/>
    <property type="match status" value="1"/>
</dbReference>
<feature type="region of interest" description="Disordered" evidence="3">
    <location>
        <begin position="624"/>
        <end position="684"/>
    </location>
</feature>
<dbReference type="RefSeq" id="WP_160992581.1">
    <property type="nucleotide sequence ID" value="NZ_WWCO01000025.1"/>
</dbReference>
<reference evidence="5 6" key="1">
    <citation type="submission" date="2019-12" db="EMBL/GenBank/DDBJ databases">
        <title>Novel species isolated from a subtropical stream in China.</title>
        <authorList>
            <person name="Lu H."/>
        </authorList>
    </citation>
    <scope>NUCLEOTIDE SEQUENCE [LARGE SCALE GENOMIC DNA]</scope>
    <source>
        <strain evidence="5 6">FT94W</strain>
    </source>
</reference>
<evidence type="ECO:0000259" key="4">
    <source>
        <dbReference type="SMART" id="SM00470"/>
    </source>
</evidence>
<dbReference type="Proteomes" id="UP000449678">
    <property type="component" value="Unassembled WGS sequence"/>
</dbReference>
<dbReference type="PANTHER" id="PTHR33375:SF1">
    <property type="entry name" value="CHROMOSOME-PARTITIONING PROTEIN PARB-RELATED"/>
    <property type="match status" value="1"/>
</dbReference>
<evidence type="ECO:0000256" key="2">
    <source>
        <dbReference type="ARBA" id="ARBA00022829"/>
    </source>
</evidence>